<evidence type="ECO:0000313" key="3">
    <source>
        <dbReference type="Proteomes" id="UP001148838"/>
    </source>
</evidence>
<gene>
    <name evidence="2" type="ORF">ANN_14486</name>
</gene>
<protein>
    <submittedName>
        <fullName evidence="2">Uncharacterized protein</fullName>
    </submittedName>
</protein>
<accession>A0ABQ8SWE8</accession>
<proteinExistence type="predicted"/>
<name>A0ABQ8SWE8_PERAM</name>
<sequence length="98" mass="10822">MAGLSSEWNESDYAAEMSPGSRGESYPAFDLNGLRKNPDKNFNQRRLDTHDLPDLYVHFMKAVSSSTNKTGRPALRPDACGFSGRESAGVLDRAKRSI</sequence>
<keyword evidence="3" id="KW-1185">Reference proteome</keyword>
<evidence type="ECO:0000256" key="1">
    <source>
        <dbReference type="SAM" id="MobiDB-lite"/>
    </source>
</evidence>
<dbReference type="EMBL" id="JAJSOF020000019">
    <property type="protein sequence ID" value="KAJ4438539.1"/>
    <property type="molecule type" value="Genomic_DNA"/>
</dbReference>
<evidence type="ECO:0000313" key="2">
    <source>
        <dbReference type="EMBL" id="KAJ4438539.1"/>
    </source>
</evidence>
<reference evidence="2 3" key="1">
    <citation type="journal article" date="2022" name="Allergy">
        <title>Genome assembly and annotation of Periplaneta americana reveal a comprehensive cockroach allergen profile.</title>
        <authorList>
            <person name="Wang L."/>
            <person name="Xiong Q."/>
            <person name="Saelim N."/>
            <person name="Wang L."/>
            <person name="Nong W."/>
            <person name="Wan A.T."/>
            <person name="Shi M."/>
            <person name="Liu X."/>
            <person name="Cao Q."/>
            <person name="Hui J.H.L."/>
            <person name="Sookrung N."/>
            <person name="Leung T.F."/>
            <person name="Tungtrongchitr A."/>
            <person name="Tsui S.K.W."/>
        </authorList>
    </citation>
    <scope>NUCLEOTIDE SEQUENCE [LARGE SCALE GENOMIC DNA]</scope>
    <source>
        <strain evidence="2">PWHHKU_190912</strain>
    </source>
</reference>
<comment type="caution">
    <text evidence="2">The sequence shown here is derived from an EMBL/GenBank/DDBJ whole genome shotgun (WGS) entry which is preliminary data.</text>
</comment>
<dbReference type="Proteomes" id="UP001148838">
    <property type="component" value="Unassembled WGS sequence"/>
</dbReference>
<feature type="region of interest" description="Disordered" evidence="1">
    <location>
        <begin position="1"/>
        <end position="46"/>
    </location>
</feature>
<organism evidence="2 3">
    <name type="scientific">Periplaneta americana</name>
    <name type="common">American cockroach</name>
    <name type="synonym">Blatta americana</name>
    <dbReference type="NCBI Taxonomy" id="6978"/>
    <lineage>
        <taxon>Eukaryota</taxon>
        <taxon>Metazoa</taxon>
        <taxon>Ecdysozoa</taxon>
        <taxon>Arthropoda</taxon>
        <taxon>Hexapoda</taxon>
        <taxon>Insecta</taxon>
        <taxon>Pterygota</taxon>
        <taxon>Neoptera</taxon>
        <taxon>Polyneoptera</taxon>
        <taxon>Dictyoptera</taxon>
        <taxon>Blattodea</taxon>
        <taxon>Blattoidea</taxon>
        <taxon>Blattidae</taxon>
        <taxon>Blattinae</taxon>
        <taxon>Periplaneta</taxon>
    </lineage>
</organism>